<evidence type="ECO:0000259" key="19">
    <source>
        <dbReference type="Pfam" id="PF00288"/>
    </source>
</evidence>
<dbReference type="GeneID" id="19891734"/>
<evidence type="ECO:0000256" key="16">
    <source>
        <dbReference type="PIRSR" id="PIRSR606689-1"/>
    </source>
</evidence>
<dbReference type="Gene3D" id="3.40.50.300">
    <property type="entry name" value="P-loop containing nucleotide triphosphate hydrolases"/>
    <property type="match status" value="1"/>
</dbReference>
<dbReference type="Pfam" id="PF08544">
    <property type="entry name" value="GHMP_kinases_C"/>
    <property type="match status" value="1"/>
</dbReference>
<keyword evidence="14" id="KW-0443">Lipid metabolism</keyword>
<evidence type="ECO:0000256" key="6">
    <source>
        <dbReference type="ARBA" id="ARBA00022679"/>
    </source>
</evidence>
<evidence type="ECO:0000256" key="7">
    <source>
        <dbReference type="ARBA" id="ARBA00022697"/>
    </source>
</evidence>
<evidence type="ECO:0000313" key="21">
    <source>
        <dbReference type="EMBL" id="EJP62295.1"/>
    </source>
</evidence>
<feature type="domain" description="GHMP kinase N-terminal" evidence="19">
    <location>
        <begin position="703"/>
        <end position="788"/>
    </location>
</feature>
<dbReference type="GO" id="GO:0005524">
    <property type="term" value="F:ATP binding"/>
    <property type="evidence" value="ECO:0007669"/>
    <property type="project" value="UniProtKB-KW"/>
</dbReference>
<evidence type="ECO:0000256" key="8">
    <source>
        <dbReference type="ARBA" id="ARBA00022741"/>
    </source>
</evidence>
<dbReference type="PANTHER" id="PTHR20861:SF1">
    <property type="entry name" value="HOMOSERINE KINASE"/>
    <property type="match status" value="1"/>
</dbReference>
<dbReference type="Gene3D" id="3.30.230.10">
    <property type="match status" value="1"/>
</dbReference>
<evidence type="ECO:0000256" key="3">
    <source>
        <dbReference type="ARBA" id="ARBA00012078"/>
    </source>
</evidence>
<keyword evidence="11" id="KW-0444">Lipid biosynthesis</keyword>
<evidence type="ECO:0000256" key="13">
    <source>
        <dbReference type="ARBA" id="ARBA00023166"/>
    </source>
</evidence>
<feature type="domain" description="GHMP kinase C-terminal" evidence="20">
    <location>
        <begin position="897"/>
        <end position="963"/>
    </location>
</feature>
<evidence type="ECO:0000256" key="10">
    <source>
        <dbReference type="ARBA" id="ARBA00022840"/>
    </source>
</evidence>
<keyword evidence="10" id="KW-0067">ATP-binding</keyword>
<dbReference type="InterPro" id="IPR014721">
    <property type="entry name" value="Ribsml_uS5_D2-typ_fold_subgr"/>
</dbReference>
<dbReference type="InterPro" id="IPR036554">
    <property type="entry name" value="GHMP_kinase_C_sf"/>
</dbReference>
<dbReference type="PROSITE" id="PS00627">
    <property type="entry name" value="GHMP_KINASES_ATP"/>
    <property type="match status" value="1"/>
</dbReference>
<dbReference type="SMART" id="SM00177">
    <property type="entry name" value="ARF"/>
    <property type="match status" value="1"/>
</dbReference>
<dbReference type="GO" id="GO:0016126">
    <property type="term" value="P:sterol biosynthetic process"/>
    <property type="evidence" value="ECO:0007669"/>
    <property type="project" value="UniProtKB-KW"/>
</dbReference>
<dbReference type="InterPro" id="IPR027417">
    <property type="entry name" value="P-loop_NTPase"/>
</dbReference>
<evidence type="ECO:0000313" key="22">
    <source>
        <dbReference type="Proteomes" id="UP000002762"/>
    </source>
</evidence>
<dbReference type="InterPro" id="IPR006689">
    <property type="entry name" value="Small_GTPase_ARF/SAR"/>
</dbReference>
<comment type="catalytic activity">
    <reaction evidence="15">
        <text>L-homoserine + ATP = O-phospho-L-homoserine + ADP + H(+)</text>
        <dbReference type="Rhea" id="RHEA:13985"/>
        <dbReference type="ChEBI" id="CHEBI:15378"/>
        <dbReference type="ChEBI" id="CHEBI:30616"/>
        <dbReference type="ChEBI" id="CHEBI:57476"/>
        <dbReference type="ChEBI" id="CHEBI:57590"/>
        <dbReference type="ChEBI" id="CHEBI:456216"/>
        <dbReference type="EC" id="2.7.1.39"/>
    </reaction>
    <physiologicalReaction direction="left-to-right" evidence="15">
        <dbReference type="Rhea" id="RHEA:13986"/>
    </physiologicalReaction>
</comment>
<keyword evidence="22" id="KW-1185">Reference proteome</keyword>
<dbReference type="UniPathway" id="UPA00050">
    <property type="reaction ID" value="UER00064"/>
</dbReference>
<evidence type="ECO:0000256" key="17">
    <source>
        <dbReference type="PIRSR" id="PIRSR606689-2"/>
    </source>
</evidence>
<evidence type="ECO:0000256" key="2">
    <source>
        <dbReference type="ARBA" id="ARBA00007370"/>
    </source>
</evidence>
<keyword evidence="8 16" id="KW-0547">Nucleotide-binding</keyword>
<dbReference type="NCBIfam" id="TIGR00191">
    <property type="entry name" value="thrB"/>
    <property type="match status" value="1"/>
</dbReference>
<dbReference type="AlphaFoldDB" id="J4VV02"/>
<dbReference type="RefSeq" id="XP_008602041.1">
    <property type="nucleotide sequence ID" value="XM_008603819.1"/>
</dbReference>
<sequence length="991" mass="109129">MPTIGFNVETINHPAGYAFTVWDVGGCDKIRPLYRHYFQNTEFVIFVHHCADMERLDEQLDLLKSSIRDDQLRHVPVLIVLSVQDLMVAATKTEDMAKIKAAYESLAASCKRPAAIKIFDCPGFSATTSENPSTVLDEVVEMLRDKHGSAQVVPPQATKKPDTKADTAASNASDDDERAKTMTGADGMTTADFWQAFADGSVAPWDHYNHLKAGFFVLIGAFEQGNGVLDAADTFVSHLERLRAGNPQRFRNTTHRTMTVFWLAQLQIAAANYINSLDTSRALQREDFKSVLLHSPTLADSRLWTRYYSRDYLFTQNSKDHWCLPDLKPLPSVATTKRRQSKYAPPAIAADADRLIGFGLTVVQQTLASKARRGPIVKAALAALQASTIRERAVTTGISPYSETQAYFWVQTVHAAVATATPTSQSNGFAWSGSVESLTLQALKALYGITGDEWRAHYSAKLWESVEARMQFRPPDKKPLPNVIAVSGQTGVVAARAAMVQRFVADQEPRSKLPPFRDLAVMAAVLAQEIKDGSASSHGVMLQSLFELLYSRDEMKQHTDANHKRQSQVVSKALELPCAGVDGLTQRMFWVQQILHSLVSFEGTEFGDFIRSNVHLAYKELPLVYYSPMLWETMESFTIKTPCSSANIGPGFDVIGLALSIYLELRVTVDRGKTRSEAPLNCRITYEGQGEGGADISLDPQSNLITRVALYVLRCHDQRAFPVETHVHIKNPIPLGRGLGSSGAAVVAGVFLGRELGGLHHLDNNRLFDYCLMIGTHPDNVGAALFGGFVGTYLMPLKPEDASRIEVPLSEVLPSPAGGVDTGKKPPEPPVGIGHRIEFPWNKEIKAVAIVPEFVVPTAEARAVLPEKYARNDVTFNLQRIALLPVALGQSPPDPELIHLAMQDRIHQPYRQTLIPGLCQVVESMSPKTQPGFLGVCLSGAGPTILALATSNFEEIANKIIEKLKFHNENKELECRWMVLEPAKGTEVIRS</sequence>
<keyword evidence="17" id="KW-0460">Magnesium</keyword>
<dbReference type="InterPro" id="IPR006204">
    <property type="entry name" value="GHMP_kinase_N_dom"/>
</dbReference>
<dbReference type="EC" id="2.7.1.39" evidence="3"/>
<dbReference type="Pfam" id="PF00025">
    <property type="entry name" value="Arf"/>
    <property type="match status" value="1"/>
</dbReference>
<dbReference type="InterPro" id="IPR006203">
    <property type="entry name" value="GHMP_knse_ATP-bd_CS"/>
</dbReference>
<dbReference type="Pfam" id="PF00288">
    <property type="entry name" value="GHMP_kinases_N"/>
    <property type="match status" value="1"/>
</dbReference>
<dbReference type="GO" id="GO:0005525">
    <property type="term" value="F:GTP binding"/>
    <property type="evidence" value="ECO:0007669"/>
    <property type="project" value="UniProtKB-KW"/>
</dbReference>
<evidence type="ECO:0000256" key="11">
    <source>
        <dbReference type="ARBA" id="ARBA00023011"/>
    </source>
</evidence>
<feature type="binding site" evidence="17">
    <location>
        <position position="3"/>
    </location>
    <ligand>
        <name>Mg(2+)</name>
        <dbReference type="ChEBI" id="CHEBI:18420"/>
    </ligand>
</feature>
<dbReference type="PANTHER" id="PTHR20861">
    <property type="entry name" value="HOMOSERINE/4-DIPHOSPHOCYTIDYL-2-C-METHYL-D-ERYTHRITOL KINASE"/>
    <property type="match status" value="1"/>
</dbReference>
<evidence type="ECO:0000256" key="18">
    <source>
        <dbReference type="SAM" id="MobiDB-lite"/>
    </source>
</evidence>
<evidence type="ECO:0000256" key="14">
    <source>
        <dbReference type="ARBA" id="ARBA00023221"/>
    </source>
</evidence>
<dbReference type="PROSITE" id="PS51417">
    <property type="entry name" value="ARF"/>
    <property type="match status" value="1"/>
</dbReference>
<dbReference type="SUPFAM" id="SSF55060">
    <property type="entry name" value="GHMP Kinase, C-terminal domain"/>
    <property type="match status" value="1"/>
</dbReference>
<organism evidence="21 22">
    <name type="scientific">Beauveria bassiana (strain ARSEF 2860)</name>
    <name type="common">White muscardine disease fungus</name>
    <name type="synonym">Tritirachium shiotae</name>
    <dbReference type="NCBI Taxonomy" id="655819"/>
    <lineage>
        <taxon>Eukaryota</taxon>
        <taxon>Fungi</taxon>
        <taxon>Dikarya</taxon>
        <taxon>Ascomycota</taxon>
        <taxon>Pezizomycotina</taxon>
        <taxon>Sordariomycetes</taxon>
        <taxon>Hypocreomycetidae</taxon>
        <taxon>Hypocreales</taxon>
        <taxon>Cordycipitaceae</taxon>
        <taxon>Beauveria</taxon>
    </lineage>
</organism>
<feature type="binding site" evidence="16">
    <location>
        <position position="26"/>
    </location>
    <ligand>
        <name>GTP</name>
        <dbReference type="ChEBI" id="CHEBI:37565"/>
    </ligand>
</feature>
<keyword evidence="17" id="KW-0479">Metal-binding</keyword>
<dbReference type="SUPFAM" id="SSF52540">
    <property type="entry name" value="P-loop containing nucleoside triphosphate hydrolases"/>
    <property type="match status" value="1"/>
</dbReference>
<evidence type="ECO:0000256" key="1">
    <source>
        <dbReference type="ARBA" id="ARBA00005015"/>
    </source>
</evidence>
<dbReference type="InterPro" id="IPR020568">
    <property type="entry name" value="Ribosomal_Su5_D2-typ_SF"/>
</dbReference>
<evidence type="ECO:0000256" key="9">
    <source>
        <dbReference type="ARBA" id="ARBA00022777"/>
    </source>
</evidence>
<keyword evidence="7" id="KW-0791">Threonine biosynthesis</keyword>
<dbReference type="GO" id="GO:0003924">
    <property type="term" value="F:GTPase activity"/>
    <property type="evidence" value="ECO:0007669"/>
    <property type="project" value="InterPro"/>
</dbReference>
<dbReference type="GO" id="GO:0046872">
    <property type="term" value="F:metal ion binding"/>
    <property type="evidence" value="ECO:0007669"/>
    <property type="project" value="UniProtKB-KW"/>
</dbReference>
<dbReference type="PRINTS" id="PR00958">
    <property type="entry name" value="HOMSERKINASE"/>
</dbReference>
<dbReference type="SUPFAM" id="SSF54211">
    <property type="entry name" value="Ribosomal protein S5 domain 2-like"/>
    <property type="match status" value="1"/>
</dbReference>
<keyword evidence="13" id="KW-1207">Sterol metabolism</keyword>
<dbReference type="Proteomes" id="UP000002762">
    <property type="component" value="Unassembled WGS sequence"/>
</dbReference>
<dbReference type="HOGENOM" id="CLU_301474_0_0_1"/>
<gene>
    <name evidence="21" type="ORF">BBA_08722</name>
</gene>
<evidence type="ECO:0000256" key="4">
    <source>
        <dbReference type="ARBA" id="ARBA00017858"/>
    </source>
</evidence>
<keyword evidence="11" id="KW-0752">Steroid biosynthesis</keyword>
<keyword evidence="5" id="KW-0028">Amino-acid biosynthesis</keyword>
<comment type="pathway">
    <text evidence="1">Amino-acid biosynthesis; L-threonine biosynthesis; L-threonine from L-aspartate: step 4/5.</text>
</comment>
<keyword evidence="6" id="KW-0808">Transferase</keyword>
<reference evidence="21 22" key="1">
    <citation type="journal article" date="2012" name="Sci. Rep.">
        <title>Genomic perspectives on the evolution of fungal entomopathogenicity in Beauveria bassiana.</title>
        <authorList>
            <person name="Xiao G."/>
            <person name="Ying S.H."/>
            <person name="Zheng P."/>
            <person name="Wang Z.L."/>
            <person name="Zhang S."/>
            <person name="Xie X.Q."/>
            <person name="Shang Y."/>
            <person name="St Leger R.J."/>
            <person name="Zhao G.P."/>
            <person name="Wang C."/>
            <person name="Feng M.G."/>
        </authorList>
    </citation>
    <scope>NUCLEOTIDE SEQUENCE [LARGE SCALE GENOMIC DNA]</scope>
    <source>
        <strain evidence="21 22">ARSEF 2860</strain>
    </source>
</reference>
<keyword evidence="14" id="KW-0753">Steroid metabolism</keyword>
<dbReference type="GO" id="GO:0009088">
    <property type="term" value="P:threonine biosynthetic process"/>
    <property type="evidence" value="ECO:0007669"/>
    <property type="project" value="UniProtKB-UniPathway"/>
</dbReference>
<evidence type="ECO:0000256" key="12">
    <source>
        <dbReference type="ARBA" id="ARBA00023134"/>
    </source>
</evidence>
<keyword evidence="11" id="KW-0756">Sterol biosynthesis</keyword>
<dbReference type="InterPro" id="IPR000870">
    <property type="entry name" value="Homoserine_kinase"/>
</dbReference>
<dbReference type="STRING" id="655819.J4VV02"/>
<dbReference type="HAMAP" id="MF_00384">
    <property type="entry name" value="Homoser_kinase"/>
    <property type="match status" value="1"/>
</dbReference>
<dbReference type="GO" id="GO:0004413">
    <property type="term" value="F:homoserine kinase activity"/>
    <property type="evidence" value="ECO:0007669"/>
    <property type="project" value="UniProtKB-EC"/>
</dbReference>
<dbReference type="InterPro" id="IPR013750">
    <property type="entry name" value="GHMP_kinase_C_dom"/>
</dbReference>
<evidence type="ECO:0000256" key="5">
    <source>
        <dbReference type="ARBA" id="ARBA00022605"/>
    </source>
</evidence>
<dbReference type="EMBL" id="JH725188">
    <property type="protein sequence ID" value="EJP62295.1"/>
    <property type="molecule type" value="Genomic_DNA"/>
</dbReference>
<accession>J4VV02</accession>
<feature type="region of interest" description="Disordered" evidence="18">
    <location>
        <begin position="147"/>
        <end position="182"/>
    </location>
</feature>
<keyword evidence="12 16" id="KW-0342">GTP-binding</keyword>
<keyword evidence="9 21" id="KW-0418">Kinase</keyword>
<dbReference type="Gene3D" id="3.30.70.890">
    <property type="entry name" value="GHMP kinase, C-terminal domain"/>
    <property type="match status" value="1"/>
</dbReference>
<evidence type="ECO:0000256" key="15">
    <source>
        <dbReference type="ARBA" id="ARBA00049913"/>
    </source>
</evidence>
<dbReference type="InParanoid" id="J4VV02"/>
<dbReference type="OrthoDB" id="427186at2759"/>
<proteinExistence type="inferred from homology"/>
<protein>
    <recommendedName>
        <fullName evidence="4">Homoserine kinase</fullName>
        <ecNumber evidence="3">2.7.1.39</ecNumber>
    </recommendedName>
</protein>
<name>J4VV02_BEAB2</name>
<comment type="similarity">
    <text evidence="2">Belongs to the GHMP kinase family. Homoserine kinase subfamily.</text>
</comment>
<evidence type="ECO:0000259" key="20">
    <source>
        <dbReference type="Pfam" id="PF08544"/>
    </source>
</evidence>